<evidence type="ECO:0000259" key="4">
    <source>
        <dbReference type="SMART" id="SM00645"/>
    </source>
</evidence>
<dbReference type="PRINTS" id="PR01217">
    <property type="entry name" value="PRICHEXTENSN"/>
</dbReference>
<feature type="compositionally biased region" description="Pro residues" evidence="2">
    <location>
        <begin position="454"/>
        <end position="547"/>
    </location>
</feature>
<evidence type="ECO:0000313" key="6">
    <source>
        <dbReference type="Proteomes" id="UP001165090"/>
    </source>
</evidence>
<dbReference type="SUPFAM" id="SSF54001">
    <property type="entry name" value="Cysteine proteinases"/>
    <property type="match status" value="1"/>
</dbReference>
<evidence type="ECO:0000256" key="3">
    <source>
        <dbReference type="SAM" id="Phobius"/>
    </source>
</evidence>
<feature type="region of interest" description="Disordered" evidence="2">
    <location>
        <begin position="422"/>
        <end position="550"/>
    </location>
</feature>
<dbReference type="SMART" id="SM00645">
    <property type="entry name" value="Pept_C1"/>
    <property type="match status" value="1"/>
</dbReference>
<dbReference type="InterPro" id="IPR025661">
    <property type="entry name" value="Pept_asp_AS"/>
</dbReference>
<dbReference type="PROSITE" id="PS00640">
    <property type="entry name" value="THIOL_PROTEASE_ASN"/>
    <property type="match status" value="1"/>
</dbReference>
<dbReference type="Gene3D" id="3.90.70.10">
    <property type="entry name" value="Cysteine proteinases"/>
    <property type="match status" value="1"/>
</dbReference>
<feature type="compositionally biased region" description="Polar residues" evidence="2">
    <location>
        <begin position="715"/>
        <end position="736"/>
    </location>
</feature>
<sequence length="750" mass="78525">MVNVEVLWYIMVLSCMVHLAGALGCPTVRGYVFYQEQEVSGAITLTVVPIPGSPANIAAVCSTTRFCNAFDTTGALQLIPMVPIFLPLNATSGSKQSCGGLYVTNRTLFGVTLPPDVDFEAVRDSGSRMAGEMQGAITASRKVSMKLQELGSDPGDVSSVPTAVLTQAFVEAGALGATAGEDTGGFVNNVLAALSYPEWDSRYVNGKNFISSVKDQGDCGSCVAFAVTGMAEATIAAVRRLPINTNDFAEQWLFFCNGMYIPTCDHGWVASVAADVLSSLNIPMEINFPYSGTAGCTVKALPVKTAGGTFSKLTFTDLTQAKEHIRKYGGVTSYFAVYADILTWTASSPPYVWNRASRLNGYHQVLVVGYNDTGSYWIVKNSWGPSWGDKGYFRMSYDANVGFMSGLGENIIGFLWTPPVAPSPPPSPRPSPPPPAASRPPSPGRSPPQLATKQPPPPNPNPRPPPVRPPPSPPPPRPSPRPPSPRPPSPRPPSPWPPSPRPPFPRPPTPRPPSPRPPSPLPPPPNRPPSPILRPPASRSPPPPRPSPRQATFCGDGTCSGSEVCLTCPSDCRIRGASLALPCCGDGVCNAAGGETCSSCAQDCGICPTCNSNYVCEPALGEMCVSGKTGCADCGSCRSTYCGDGKCSSSSTGGYHESCFSCAVDCGQCSDPLFCGDGRCSPARSETSNTCLRDCPTSTATSTTTTTSTTEVAPGTSSDGIYDSNIDQGGADSSSGIGDPSEAIGERTGQ</sequence>
<dbReference type="Pfam" id="PF00112">
    <property type="entry name" value="Peptidase_C1"/>
    <property type="match status" value="1"/>
</dbReference>
<dbReference type="InterPro" id="IPR039417">
    <property type="entry name" value="Peptidase_C1A_papain-like"/>
</dbReference>
<feature type="compositionally biased region" description="Pro residues" evidence="2">
    <location>
        <begin position="422"/>
        <end position="446"/>
    </location>
</feature>
<organism evidence="5 6">
    <name type="scientific">Volvox africanus</name>
    <dbReference type="NCBI Taxonomy" id="51714"/>
    <lineage>
        <taxon>Eukaryota</taxon>
        <taxon>Viridiplantae</taxon>
        <taxon>Chlorophyta</taxon>
        <taxon>core chlorophytes</taxon>
        <taxon>Chlorophyceae</taxon>
        <taxon>CS clade</taxon>
        <taxon>Chlamydomonadales</taxon>
        <taxon>Volvocaceae</taxon>
        <taxon>Volvox</taxon>
    </lineage>
</organism>
<reference evidence="5 6" key="1">
    <citation type="journal article" date="2023" name="IScience">
        <title>Expanded male sex-determining region conserved during the evolution of homothallism in the green alga Volvox.</title>
        <authorList>
            <person name="Yamamoto K."/>
            <person name="Matsuzaki R."/>
            <person name="Mahakham W."/>
            <person name="Heman W."/>
            <person name="Sekimoto H."/>
            <person name="Kawachi M."/>
            <person name="Minakuchi Y."/>
            <person name="Toyoda A."/>
            <person name="Nozaki H."/>
        </authorList>
    </citation>
    <scope>NUCLEOTIDE SEQUENCE [LARGE SCALE GENOMIC DNA]</scope>
    <source>
        <strain evidence="5 6">NIES-4468</strain>
    </source>
</reference>
<dbReference type="PANTHER" id="PTHR12411">
    <property type="entry name" value="CYSTEINE PROTEASE FAMILY C1-RELATED"/>
    <property type="match status" value="1"/>
</dbReference>
<feature type="transmembrane region" description="Helical" evidence="3">
    <location>
        <begin position="6"/>
        <end position="25"/>
    </location>
</feature>
<dbReference type="InterPro" id="IPR000668">
    <property type="entry name" value="Peptidase_C1A_C"/>
</dbReference>
<evidence type="ECO:0000256" key="2">
    <source>
        <dbReference type="SAM" id="MobiDB-lite"/>
    </source>
</evidence>
<keyword evidence="3" id="KW-1133">Transmembrane helix</keyword>
<feature type="compositionally biased region" description="Low complexity" evidence="2">
    <location>
        <begin position="697"/>
        <end position="710"/>
    </location>
</feature>
<proteinExistence type="inferred from homology"/>
<name>A0ABQ5SNC4_9CHLO</name>
<evidence type="ECO:0000256" key="1">
    <source>
        <dbReference type="ARBA" id="ARBA00008455"/>
    </source>
</evidence>
<keyword evidence="6" id="KW-1185">Reference proteome</keyword>
<evidence type="ECO:0000313" key="5">
    <source>
        <dbReference type="EMBL" id="GLI71507.1"/>
    </source>
</evidence>
<protein>
    <recommendedName>
        <fullName evidence="4">Peptidase C1A papain C-terminal domain-containing protein</fullName>
    </recommendedName>
</protein>
<keyword evidence="3" id="KW-0472">Membrane</keyword>
<accession>A0ABQ5SNC4</accession>
<dbReference type="Proteomes" id="UP001165090">
    <property type="component" value="Unassembled WGS sequence"/>
</dbReference>
<comment type="similarity">
    <text evidence="1">Belongs to the peptidase C1 family.</text>
</comment>
<dbReference type="InterPro" id="IPR013128">
    <property type="entry name" value="Peptidase_C1A"/>
</dbReference>
<comment type="caution">
    <text evidence="5">The sequence shown here is derived from an EMBL/GenBank/DDBJ whole genome shotgun (WGS) entry which is preliminary data.</text>
</comment>
<dbReference type="EMBL" id="BSDZ01000114">
    <property type="protein sequence ID" value="GLI71507.1"/>
    <property type="molecule type" value="Genomic_DNA"/>
</dbReference>
<dbReference type="InterPro" id="IPR038765">
    <property type="entry name" value="Papain-like_cys_pep_sf"/>
</dbReference>
<feature type="domain" description="Peptidase C1A papain C-terminal" evidence="4">
    <location>
        <begin position="196"/>
        <end position="415"/>
    </location>
</feature>
<gene>
    <name evidence="5" type="ORF">VaNZ11_016728</name>
</gene>
<keyword evidence="3" id="KW-0812">Transmembrane</keyword>
<feature type="region of interest" description="Disordered" evidence="2">
    <location>
        <begin position="696"/>
        <end position="750"/>
    </location>
</feature>
<dbReference type="CDD" id="cd02248">
    <property type="entry name" value="Peptidase_C1A"/>
    <property type="match status" value="1"/>
</dbReference>